<evidence type="ECO:0000313" key="2">
    <source>
        <dbReference type="EMBL" id="CCG08769.1"/>
    </source>
</evidence>
<keyword evidence="3" id="KW-1185">Reference proteome</keyword>
<gene>
    <name evidence="2" type="ORF">RSPPHO_02143</name>
</gene>
<name>H6SLA4_PARPM</name>
<dbReference type="EMBL" id="HE663493">
    <property type="protein sequence ID" value="CCG08769.1"/>
    <property type="molecule type" value="Genomic_DNA"/>
</dbReference>
<evidence type="ECO:0000256" key="1">
    <source>
        <dbReference type="SAM" id="Phobius"/>
    </source>
</evidence>
<protein>
    <submittedName>
        <fullName evidence="2">Uncharacterized protein</fullName>
    </submittedName>
</protein>
<keyword evidence="1" id="KW-0812">Transmembrane</keyword>
<feature type="transmembrane region" description="Helical" evidence="1">
    <location>
        <begin position="21"/>
        <end position="42"/>
    </location>
</feature>
<dbReference type="AlphaFoldDB" id="H6SLA4"/>
<keyword evidence="1" id="KW-1133">Transmembrane helix</keyword>
<organism evidence="2 3">
    <name type="scientific">Pararhodospirillum photometricum DSM 122</name>
    <dbReference type="NCBI Taxonomy" id="1150469"/>
    <lineage>
        <taxon>Bacteria</taxon>
        <taxon>Pseudomonadati</taxon>
        <taxon>Pseudomonadota</taxon>
        <taxon>Alphaproteobacteria</taxon>
        <taxon>Rhodospirillales</taxon>
        <taxon>Rhodospirillaceae</taxon>
        <taxon>Pararhodospirillum</taxon>
    </lineage>
</organism>
<reference evidence="2 3" key="1">
    <citation type="submission" date="2012-02" db="EMBL/GenBank/DDBJ databases">
        <title>Shotgun genome sequence of Phaeospirillum photometricum DSM 122.</title>
        <authorList>
            <person name="Duquesne K."/>
            <person name="Sturgis J."/>
        </authorList>
    </citation>
    <scope>NUCLEOTIDE SEQUENCE [LARGE SCALE GENOMIC DNA]</scope>
    <source>
        <strain evidence="3">DSM122</strain>
    </source>
</reference>
<feature type="transmembrane region" description="Helical" evidence="1">
    <location>
        <begin position="87"/>
        <end position="109"/>
    </location>
</feature>
<dbReference type="KEGG" id="rpm:RSPPHO_02143"/>
<proteinExistence type="predicted"/>
<evidence type="ECO:0000313" key="3">
    <source>
        <dbReference type="Proteomes" id="UP000033220"/>
    </source>
</evidence>
<accession>H6SLA4</accession>
<sequence length="165" mass="17657">MRKLPVLRPKRIRRLPRSSRRMGMVVAVQIVRRVVVVVRFAVVMEVVVVVAGRVTFRAVIVGMAVLVAVFVAVGMAMLVAVDRTIGVGVLVAMHMGMGVVVAMLVFVLVRLVRHVEPPTSGARSRRQRGVRVKSMVAFGTGWPVSIRAHRASGSGRGGAGTAEGA</sequence>
<feature type="transmembrane region" description="Helical" evidence="1">
    <location>
        <begin position="54"/>
        <end position="80"/>
    </location>
</feature>
<dbReference type="HOGENOM" id="CLU_1609521_0_0_5"/>
<dbReference type="Proteomes" id="UP000033220">
    <property type="component" value="Chromosome DSM 122"/>
</dbReference>
<keyword evidence="1" id="KW-0472">Membrane</keyword>